<evidence type="ECO:0000313" key="3">
    <source>
        <dbReference type="Proteomes" id="UP001085076"/>
    </source>
</evidence>
<name>A0A9D5H7F9_9LILI</name>
<dbReference type="SUPFAM" id="SSF52058">
    <property type="entry name" value="L domain-like"/>
    <property type="match status" value="1"/>
</dbReference>
<reference evidence="2" key="2">
    <citation type="journal article" date="2022" name="Hortic Res">
        <title>The genome of Dioscorea zingiberensis sheds light on the biosynthesis, origin and evolution of the medicinally important diosgenin saponins.</title>
        <authorList>
            <person name="Li Y."/>
            <person name="Tan C."/>
            <person name="Li Z."/>
            <person name="Guo J."/>
            <person name="Li S."/>
            <person name="Chen X."/>
            <person name="Wang C."/>
            <person name="Dai X."/>
            <person name="Yang H."/>
            <person name="Song W."/>
            <person name="Hou L."/>
            <person name="Xu J."/>
            <person name="Tong Z."/>
            <person name="Xu A."/>
            <person name="Yuan X."/>
            <person name="Wang W."/>
            <person name="Yang Q."/>
            <person name="Chen L."/>
            <person name="Sun Z."/>
            <person name="Wang K."/>
            <person name="Pan B."/>
            <person name="Chen J."/>
            <person name="Bao Y."/>
            <person name="Liu F."/>
            <person name="Qi X."/>
            <person name="Gang D.R."/>
            <person name="Wen J."/>
            <person name="Li J."/>
        </authorList>
    </citation>
    <scope>NUCLEOTIDE SEQUENCE</scope>
    <source>
        <strain evidence="2">Dzin_1.0</strain>
    </source>
</reference>
<proteinExistence type="predicted"/>
<feature type="domain" description="At1g61320/AtMIF1 LRR" evidence="1">
    <location>
        <begin position="38"/>
        <end position="292"/>
    </location>
</feature>
<comment type="caution">
    <text evidence="2">The sequence shown here is derived from an EMBL/GenBank/DDBJ whole genome shotgun (WGS) entry which is preliminary data.</text>
</comment>
<dbReference type="Proteomes" id="UP001085076">
    <property type="component" value="Miscellaneous, Linkage group lg08"/>
</dbReference>
<dbReference type="InterPro" id="IPR032675">
    <property type="entry name" value="LRR_dom_sf"/>
</dbReference>
<dbReference type="OrthoDB" id="1298252at2759"/>
<organism evidence="2 3">
    <name type="scientific">Dioscorea zingiberensis</name>
    <dbReference type="NCBI Taxonomy" id="325984"/>
    <lineage>
        <taxon>Eukaryota</taxon>
        <taxon>Viridiplantae</taxon>
        <taxon>Streptophyta</taxon>
        <taxon>Embryophyta</taxon>
        <taxon>Tracheophyta</taxon>
        <taxon>Spermatophyta</taxon>
        <taxon>Magnoliopsida</taxon>
        <taxon>Liliopsida</taxon>
        <taxon>Dioscoreales</taxon>
        <taxon>Dioscoreaceae</taxon>
        <taxon>Dioscorea</taxon>
    </lineage>
</organism>
<dbReference type="EMBL" id="JAGGNH010000008">
    <property type="protein sequence ID" value="KAJ0966121.1"/>
    <property type="molecule type" value="Genomic_DNA"/>
</dbReference>
<sequence length="331" mass="37300">MPRATLDRLPDVIFTCETLRFLKLNLPGNVLTLPNAISLINLQTLHLVSMSFGDDNVIWELLSSCPKLENLRINNCSMLGMNILSICSNELQNLAITYCQTISTVELKLSAPKLQSFRYRCPLPLKFSLENMHSLSNVDIDFHGSLYFVKKDKDLATRTVKILHGLDNVRTLILSARCIEYLSAALDLLGNFSWKLNNVSHLDLTLWYHKSYIKVLTSLFKCCSAVEFLCVGVDYLKTVPVTDEELGRRSRTAVPKCPLLKLKTVMLRQLGGINKLDLVRFLVKNADVLEKIITVSKDGVIKERTVQWIKNGAHSPVITAKEQLKLIANAN</sequence>
<dbReference type="Pfam" id="PF23622">
    <property type="entry name" value="LRR_At1g61320_AtMIF1"/>
    <property type="match status" value="1"/>
</dbReference>
<protein>
    <recommendedName>
        <fullName evidence="1">At1g61320/AtMIF1 LRR domain-containing protein</fullName>
    </recommendedName>
</protein>
<dbReference type="InterPro" id="IPR050232">
    <property type="entry name" value="FBL13/AtMIF1-like"/>
</dbReference>
<dbReference type="Gene3D" id="3.80.10.10">
    <property type="entry name" value="Ribonuclease Inhibitor"/>
    <property type="match status" value="1"/>
</dbReference>
<gene>
    <name evidence="2" type="ORF">J5N97_027259</name>
</gene>
<keyword evidence="3" id="KW-1185">Reference proteome</keyword>
<reference evidence="2" key="1">
    <citation type="submission" date="2021-03" db="EMBL/GenBank/DDBJ databases">
        <authorList>
            <person name="Li Z."/>
            <person name="Yang C."/>
        </authorList>
    </citation>
    <scope>NUCLEOTIDE SEQUENCE</scope>
    <source>
        <strain evidence="2">Dzin_1.0</strain>
        <tissue evidence="2">Leaf</tissue>
    </source>
</reference>
<dbReference type="PANTHER" id="PTHR31900">
    <property type="entry name" value="F-BOX/RNI SUPERFAMILY PROTEIN-RELATED"/>
    <property type="match status" value="1"/>
</dbReference>
<dbReference type="AlphaFoldDB" id="A0A9D5H7F9"/>
<dbReference type="PANTHER" id="PTHR31900:SF27">
    <property type="entry name" value="FBD DOMAIN-CONTAINING PROTEIN"/>
    <property type="match status" value="1"/>
</dbReference>
<dbReference type="InterPro" id="IPR055357">
    <property type="entry name" value="LRR_At1g61320_AtMIF1"/>
</dbReference>
<accession>A0A9D5H7F9</accession>
<evidence type="ECO:0000313" key="2">
    <source>
        <dbReference type="EMBL" id="KAJ0966121.1"/>
    </source>
</evidence>
<evidence type="ECO:0000259" key="1">
    <source>
        <dbReference type="Pfam" id="PF23622"/>
    </source>
</evidence>